<dbReference type="RefSeq" id="WP_179482279.1">
    <property type="nucleotide sequence ID" value="NZ_JACCFW010000001.1"/>
</dbReference>
<feature type="transmembrane region" description="Helical" evidence="1">
    <location>
        <begin position="51"/>
        <end position="73"/>
    </location>
</feature>
<feature type="transmembrane region" description="Helical" evidence="1">
    <location>
        <begin position="105"/>
        <end position="126"/>
    </location>
</feature>
<feature type="transmembrane region" description="Helical" evidence="1">
    <location>
        <begin position="22"/>
        <end position="45"/>
    </location>
</feature>
<feature type="transmembrane region" description="Helical" evidence="1">
    <location>
        <begin position="80"/>
        <end position="99"/>
    </location>
</feature>
<protein>
    <submittedName>
        <fullName evidence="2">Small-conductance mechanosensitive channel</fullName>
    </submittedName>
</protein>
<evidence type="ECO:0000256" key="1">
    <source>
        <dbReference type="SAM" id="Phobius"/>
    </source>
</evidence>
<proteinExistence type="predicted"/>
<reference evidence="2 3" key="1">
    <citation type="submission" date="2020-07" db="EMBL/GenBank/DDBJ databases">
        <title>Sequencing the genomes of 1000 actinobacteria strains.</title>
        <authorList>
            <person name="Klenk H.-P."/>
        </authorList>
    </citation>
    <scope>NUCLEOTIDE SEQUENCE [LARGE SCALE GENOMIC DNA]</scope>
    <source>
        <strain evidence="2 3">DSM 29531</strain>
    </source>
</reference>
<dbReference type="EMBL" id="JACCFW010000001">
    <property type="protein sequence ID" value="NYJ75528.1"/>
    <property type="molecule type" value="Genomic_DNA"/>
</dbReference>
<dbReference type="Proteomes" id="UP000571817">
    <property type="component" value="Unassembled WGS sequence"/>
</dbReference>
<keyword evidence="1" id="KW-1133">Transmembrane helix</keyword>
<keyword evidence="1" id="KW-0472">Membrane</keyword>
<dbReference type="AlphaFoldDB" id="A0A853DFE3"/>
<evidence type="ECO:0000313" key="3">
    <source>
        <dbReference type="Proteomes" id="UP000571817"/>
    </source>
</evidence>
<accession>A0A853DFE3</accession>
<comment type="caution">
    <text evidence="2">The sequence shown here is derived from an EMBL/GenBank/DDBJ whole genome shotgun (WGS) entry which is preliminary data.</text>
</comment>
<gene>
    <name evidence="2" type="ORF">HNR15_002491</name>
</gene>
<organism evidence="2 3">
    <name type="scientific">Allobranchiibius huperziae</name>
    <dbReference type="NCBI Taxonomy" id="1874116"/>
    <lineage>
        <taxon>Bacteria</taxon>
        <taxon>Bacillati</taxon>
        <taxon>Actinomycetota</taxon>
        <taxon>Actinomycetes</taxon>
        <taxon>Micrococcales</taxon>
        <taxon>Dermacoccaceae</taxon>
        <taxon>Allobranchiibius</taxon>
    </lineage>
</organism>
<keyword evidence="1" id="KW-0812">Transmembrane</keyword>
<evidence type="ECO:0000313" key="2">
    <source>
        <dbReference type="EMBL" id="NYJ75528.1"/>
    </source>
</evidence>
<keyword evidence="3" id="KW-1185">Reference proteome</keyword>
<name>A0A853DFE3_9MICO</name>
<sequence>MTHVSPEPKAAPSSDLNARQEALLWAGADVVFIVILLLLSATFLSVNSDSFLTATLIAPFVGWVIGNLLAFVVPRTISTPSWLIAIVALVLVVICAGVFHSGQGVIATGRGLAGLIIGLATGFLFLRAWRAQHQAHSAARETA</sequence>